<dbReference type="GO" id="GO:0004500">
    <property type="term" value="F:dopamine beta-monooxygenase activity"/>
    <property type="evidence" value="ECO:0007669"/>
    <property type="project" value="InterPro"/>
</dbReference>
<dbReference type="InterPro" id="IPR045266">
    <property type="entry name" value="DOH_DOMON"/>
</dbReference>
<dbReference type="CDD" id="cd09631">
    <property type="entry name" value="DOMON_DOH"/>
    <property type="match status" value="2"/>
</dbReference>
<keyword evidence="11" id="KW-0325">Glycoprotein</keyword>
<dbReference type="GO" id="GO:0042421">
    <property type="term" value="P:norepinephrine biosynthetic process"/>
    <property type="evidence" value="ECO:0007669"/>
    <property type="project" value="TreeGrafter"/>
</dbReference>
<evidence type="ECO:0000256" key="4">
    <source>
        <dbReference type="ARBA" id="ARBA00022723"/>
    </source>
</evidence>
<evidence type="ECO:0000256" key="9">
    <source>
        <dbReference type="ARBA" id="ARBA00023136"/>
    </source>
</evidence>
<dbReference type="Proteomes" id="UP001487740">
    <property type="component" value="Unassembled WGS sequence"/>
</dbReference>
<evidence type="ECO:0000256" key="5">
    <source>
        <dbReference type="ARBA" id="ARBA00022729"/>
    </source>
</evidence>
<gene>
    <name evidence="15" type="ORF">O3P69_016584</name>
</gene>
<keyword evidence="6" id="KW-0560">Oxidoreductase</keyword>
<dbReference type="EMBL" id="JARAKH010000042">
    <property type="protein sequence ID" value="KAK8380025.1"/>
    <property type="molecule type" value="Genomic_DNA"/>
</dbReference>
<sequence>MTALVRAAVLLALAISNTRGQATQDLPPAQHSHRVVLDQDNAYVMLWTPRQDAIEIEVQVKAKGYVGLGFSLTGGMKGADIVLGWVDDAGRVFLHDRYAAGNWAPAVDESQDVTLLGGYQNDTHTVLRFSRPWITLDTDSDYMLGDDTVRVIWAYSNSDPTSETELNYHDKRGTKSLYLQSPQFELPPLGPDVKSVEFLSRNITIPSDMDTLYWCQLFKIPNVTTKHHVIGYVPVLQQESLEHVHHIVMYVCDLKDGHDQYERWLEWEGTQCHTGNMPPSWKFCSPIFAWAVGGEGEMFPEHVGFPIGEQGKATYFMMEMHYDNPNFREGVVDSSGVRFFYTDKLREHDAGTIVFGHNVSPLHIIPPVQRWQSSGYCDPQCTSQNLPAEGVKIFQGLLHSHLLGDNLILRHGRNGQELPPIMKDMHYDFDYQNTRILKEEVTILPGDSLVMDCGYNASQRTSATYGGFGTNEEMCLTFLSYYPRTDLFLCTSHPELDTILGGLGLGLEISADNRDEVNKMLNYKIEMNWEAENKLFEKVKSGNLSSEPSPLIMSHILKAINITAPQKYFNRSLYSVLQDRAIWMDEGVTSSLQKAVLEGKHTSACHLHGQDLLLGKGGTITAPDLQPLQESLPEVTFMHSVVLDQQGSYVLLWTPRKEDVVFEVQVGTTGYVGLGFSPTGGMKGADIILGWVDTSGEVFLHDRHAEGNSAPMLDQSQDVKLLGGYQNDTHTVLRFSRPWDTCDGEQDYVLSDDTVRVIWSYSNRDPTSETNLHYHDRRGTKSLFLQSPQFEMPEMGPDVKTWEFLSPNVSLPNDFDTLYWCKIYKMPPTTTKHHIIGFVPVVEEKNAEHVHHILFYECHAPDSDTLFEQHLEEQGAQCHTPNMPSSFNHCQSVLIAWAIGGQGEMYPEHAGFPIGEQHGGATYFMMETHYDNPNLRQGVVDSSGIKIFYTEKLRQHDAGILMIGHQVSFTHIIPPRQESFLTGTFCDGSCTGQTLPEEGVRVFQGILHSHLLGTSLLVRQVRAGQELPMLLKDLKYDFNYQSTRVFKEEVTLLPGDTLITECYYNSSQRTKPTSGGLSTKDEMCLAFFSYYPRTSFFSCLSEPKFDGIIAAVGVTDVAHDRMGQRFRKRKKTTIEQPEENMTERKERDMTQELKETKFSDFYHTLKITAPEEYQNLTMHDILYNEATWQDPMVADSFQRLATSGIHNVICSTNGQNAGVEISKQVPYPSYKSRRHRPDRCSQLGDKGSSSGLCPPAFPFCKNTKTRGTFF</sequence>
<dbReference type="PRINTS" id="PR00767">
    <property type="entry name" value="DBMONOXGNASE"/>
</dbReference>
<keyword evidence="5 13" id="KW-0732">Signal</keyword>
<evidence type="ECO:0000256" key="6">
    <source>
        <dbReference type="ARBA" id="ARBA00023002"/>
    </source>
</evidence>
<dbReference type="Pfam" id="PF01082">
    <property type="entry name" value="Cu2_monooxygen"/>
    <property type="match status" value="2"/>
</dbReference>
<dbReference type="InterPro" id="IPR000323">
    <property type="entry name" value="Cu2_ascorb_mOase_N"/>
</dbReference>
<evidence type="ECO:0000256" key="13">
    <source>
        <dbReference type="SAM" id="SignalP"/>
    </source>
</evidence>
<evidence type="ECO:0000256" key="2">
    <source>
        <dbReference type="ARBA" id="ARBA00004370"/>
    </source>
</evidence>
<evidence type="ECO:0000256" key="3">
    <source>
        <dbReference type="ARBA" id="ARBA00010676"/>
    </source>
</evidence>
<accession>A0AAW0SZ64</accession>
<keyword evidence="16" id="KW-1185">Reference proteome</keyword>
<dbReference type="SMART" id="SM00664">
    <property type="entry name" value="DoH"/>
    <property type="match status" value="2"/>
</dbReference>
<dbReference type="SUPFAM" id="SSF49344">
    <property type="entry name" value="CBD9-like"/>
    <property type="match status" value="2"/>
</dbReference>
<dbReference type="GO" id="GO:0030667">
    <property type="term" value="C:secretory granule membrane"/>
    <property type="evidence" value="ECO:0007669"/>
    <property type="project" value="TreeGrafter"/>
</dbReference>
<keyword evidence="8" id="KW-0503">Monooxygenase</keyword>
<dbReference type="InterPro" id="IPR008977">
    <property type="entry name" value="PHM/PNGase_F_dom_sf"/>
</dbReference>
<dbReference type="InterPro" id="IPR014784">
    <property type="entry name" value="Cu2_ascorb_mOase-like_C"/>
</dbReference>
<dbReference type="SUPFAM" id="SSF49742">
    <property type="entry name" value="PHM/PNGase F"/>
    <property type="match status" value="4"/>
</dbReference>
<name>A0AAW0SZ64_SCYPA</name>
<dbReference type="FunFam" id="2.60.120.230:FF:000001">
    <property type="entry name" value="Monooxygenase, DBH-like 1"/>
    <property type="match status" value="2"/>
</dbReference>
<dbReference type="Pfam" id="PF03351">
    <property type="entry name" value="DOMON"/>
    <property type="match status" value="2"/>
</dbReference>
<dbReference type="AlphaFoldDB" id="A0AAW0SZ64"/>
<feature type="domain" description="DOMON" evidence="14">
    <location>
        <begin position="41"/>
        <end position="156"/>
    </location>
</feature>
<feature type="chain" id="PRO_5043564598" description="DOMON domain-containing protein" evidence="13">
    <location>
        <begin position="21"/>
        <end position="1270"/>
    </location>
</feature>
<keyword evidence="10" id="KW-1015">Disulfide bond</keyword>
<keyword evidence="9" id="KW-0472">Membrane</keyword>
<evidence type="ECO:0000256" key="10">
    <source>
        <dbReference type="ARBA" id="ARBA00023157"/>
    </source>
</evidence>
<evidence type="ECO:0000313" key="15">
    <source>
        <dbReference type="EMBL" id="KAK8380025.1"/>
    </source>
</evidence>
<dbReference type="Gene3D" id="2.60.120.230">
    <property type="match status" value="2"/>
</dbReference>
<dbReference type="GO" id="GO:0005615">
    <property type="term" value="C:extracellular space"/>
    <property type="evidence" value="ECO:0007669"/>
    <property type="project" value="TreeGrafter"/>
</dbReference>
<evidence type="ECO:0000259" key="14">
    <source>
        <dbReference type="PROSITE" id="PS50836"/>
    </source>
</evidence>
<dbReference type="PANTHER" id="PTHR10157:SF23">
    <property type="entry name" value="MOXD1 HOMOLOG 1"/>
    <property type="match status" value="1"/>
</dbReference>
<dbReference type="PROSITE" id="PS50836">
    <property type="entry name" value="DOMON"/>
    <property type="match status" value="2"/>
</dbReference>
<dbReference type="GO" id="GO:0006589">
    <property type="term" value="P:octopamine biosynthetic process"/>
    <property type="evidence" value="ECO:0007669"/>
    <property type="project" value="TreeGrafter"/>
</dbReference>
<dbReference type="InterPro" id="IPR036939">
    <property type="entry name" value="Cu2_ascorb_mOase_N_sf"/>
</dbReference>
<dbReference type="GO" id="GO:0042420">
    <property type="term" value="P:dopamine catabolic process"/>
    <property type="evidence" value="ECO:0007669"/>
    <property type="project" value="TreeGrafter"/>
</dbReference>
<dbReference type="FunFam" id="2.60.120.310:FF:000004">
    <property type="entry name" value="DBH-like monooxygenase protein 1"/>
    <property type="match status" value="2"/>
</dbReference>
<dbReference type="GO" id="GO:0005507">
    <property type="term" value="F:copper ion binding"/>
    <property type="evidence" value="ECO:0007669"/>
    <property type="project" value="InterPro"/>
</dbReference>
<keyword evidence="7" id="KW-0186">Copper</keyword>
<evidence type="ECO:0000256" key="8">
    <source>
        <dbReference type="ARBA" id="ARBA00023033"/>
    </source>
</evidence>
<dbReference type="PANTHER" id="PTHR10157">
    <property type="entry name" value="DOPAMINE BETA HYDROXYLASE RELATED"/>
    <property type="match status" value="1"/>
</dbReference>
<feature type="domain" description="DOMON" evidence="14">
    <location>
        <begin position="647"/>
        <end position="762"/>
    </location>
</feature>
<evidence type="ECO:0000256" key="12">
    <source>
        <dbReference type="SAM" id="MobiDB-lite"/>
    </source>
</evidence>
<evidence type="ECO:0000256" key="1">
    <source>
        <dbReference type="ARBA" id="ARBA00001973"/>
    </source>
</evidence>
<dbReference type="InterPro" id="IPR028460">
    <property type="entry name" value="Tbh/DBH"/>
</dbReference>
<evidence type="ECO:0000313" key="16">
    <source>
        <dbReference type="Proteomes" id="UP001487740"/>
    </source>
</evidence>
<keyword evidence="4" id="KW-0479">Metal-binding</keyword>
<comment type="subcellular location">
    <subcellularLocation>
        <location evidence="2">Membrane</location>
    </subcellularLocation>
</comment>
<reference evidence="15 16" key="1">
    <citation type="submission" date="2023-03" db="EMBL/GenBank/DDBJ databases">
        <title>High-quality genome of Scylla paramamosain provides insights in environmental adaptation.</title>
        <authorList>
            <person name="Zhang L."/>
        </authorList>
    </citation>
    <scope>NUCLEOTIDE SEQUENCE [LARGE SCALE GENOMIC DNA]</scope>
    <source>
        <strain evidence="15">LZ_2023a</strain>
        <tissue evidence="15">Muscle</tissue>
    </source>
</reference>
<dbReference type="Pfam" id="PF03712">
    <property type="entry name" value="Cu2_monoox_C"/>
    <property type="match status" value="2"/>
</dbReference>
<proteinExistence type="inferred from homology"/>
<dbReference type="Gene3D" id="2.60.120.310">
    <property type="entry name" value="Copper type II, ascorbate-dependent monooxygenase, N-terminal domain"/>
    <property type="match status" value="2"/>
</dbReference>
<feature type="signal peptide" evidence="13">
    <location>
        <begin position="1"/>
        <end position="20"/>
    </location>
</feature>
<comment type="caution">
    <text evidence="15">The sequence shown here is derived from an EMBL/GenBank/DDBJ whole genome shotgun (WGS) entry which is preliminary data.</text>
</comment>
<evidence type="ECO:0000256" key="11">
    <source>
        <dbReference type="ARBA" id="ARBA00023180"/>
    </source>
</evidence>
<comment type="similarity">
    <text evidence="3">Belongs to the copper type II ascorbate-dependent monooxygenase family.</text>
</comment>
<dbReference type="InterPro" id="IPR005018">
    <property type="entry name" value="DOMON_domain"/>
</dbReference>
<dbReference type="InterPro" id="IPR000945">
    <property type="entry name" value="DBH-like"/>
</dbReference>
<comment type="cofactor">
    <cofactor evidence="1">
        <name>Cu(2+)</name>
        <dbReference type="ChEBI" id="CHEBI:29036"/>
    </cofactor>
</comment>
<feature type="region of interest" description="Disordered" evidence="12">
    <location>
        <begin position="1229"/>
        <end position="1249"/>
    </location>
</feature>
<protein>
    <recommendedName>
        <fullName evidence="14">DOMON domain-containing protein</fullName>
    </recommendedName>
</protein>
<dbReference type="FunFam" id="2.60.40.1210:FF:000001">
    <property type="entry name" value="Monooxygenase, DBH-like 1, like"/>
    <property type="match status" value="2"/>
</dbReference>
<organism evidence="15 16">
    <name type="scientific">Scylla paramamosain</name>
    <name type="common">Mud crab</name>
    <dbReference type="NCBI Taxonomy" id="85552"/>
    <lineage>
        <taxon>Eukaryota</taxon>
        <taxon>Metazoa</taxon>
        <taxon>Ecdysozoa</taxon>
        <taxon>Arthropoda</taxon>
        <taxon>Crustacea</taxon>
        <taxon>Multicrustacea</taxon>
        <taxon>Malacostraca</taxon>
        <taxon>Eumalacostraca</taxon>
        <taxon>Eucarida</taxon>
        <taxon>Decapoda</taxon>
        <taxon>Pleocyemata</taxon>
        <taxon>Brachyura</taxon>
        <taxon>Eubrachyura</taxon>
        <taxon>Portunoidea</taxon>
        <taxon>Portunidae</taxon>
        <taxon>Portuninae</taxon>
        <taxon>Scylla</taxon>
    </lineage>
</organism>
<dbReference type="InterPro" id="IPR024548">
    <property type="entry name" value="Cu2_monoox_C"/>
</dbReference>
<dbReference type="Gene3D" id="2.60.40.1210">
    <property type="entry name" value="Cellobiose dehydrogenase, cytochrome domain"/>
    <property type="match status" value="2"/>
</dbReference>
<evidence type="ECO:0000256" key="7">
    <source>
        <dbReference type="ARBA" id="ARBA00023008"/>
    </source>
</evidence>